<reference evidence="1" key="1">
    <citation type="journal article" date="2022" name="bioRxiv">
        <title>Sequencing and chromosome-scale assembly of the giantPleurodeles waltlgenome.</title>
        <authorList>
            <person name="Brown T."/>
            <person name="Elewa A."/>
            <person name="Iarovenko S."/>
            <person name="Subramanian E."/>
            <person name="Araus A.J."/>
            <person name="Petzold A."/>
            <person name="Susuki M."/>
            <person name="Suzuki K.-i.T."/>
            <person name="Hayashi T."/>
            <person name="Toyoda A."/>
            <person name="Oliveira C."/>
            <person name="Osipova E."/>
            <person name="Leigh N.D."/>
            <person name="Simon A."/>
            <person name="Yun M.H."/>
        </authorList>
    </citation>
    <scope>NUCLEOTIDE SEQUENCE</scope>
    <source>
        <strain evidence="1">20211129_DDA</strain>
        <tissue evidence="1">Liver</tissue>
    </source>
</reference>
<name>A0AAV7SZN7_PLEWA</name>
<accession>A0AAV7SZN7</accession>
<dbReference type="EMBL" id="JANPWB010000007">
    <property type="protein sequence ID" value="KAJ1169617.1"/>
    <property type="molecule type" value="Genomic_DNA"/>
</dbReference>
<evidence type="ECO:0000313" key="1">
    <source>
        <dbReference type="EMBL" id="KAJ1169617.1"/>
    </source>
</evidence>
<proteinExistence type="predicted"/>
<evidence type="ECO:0008006" key="3">
    <source>
        <dbReference type="Google" id="ProtNLM"/>
    </source>
</evidence>
<evidence type="ECO:0000313" key="2">
    <source>
        <dbReference type="Proteomes" id="UP001066276"/>
    </source>
</evidence>
<dbReference type="AlphaFoldDB" id="A0AAV7SZN7"/>
<dbReference type="Proteomes" id="UP001066276">
    <property type="component" value="Chromosome 4_1"/>
</dbReference>
<organism evidence="1 2">
    <name type="scientific">Pleurodeles waltl</name>
    <name type="common">Iberian ribbed newt</name>
    <dbReference type="NCBI Taxonomy" id="8319"/>
    <lineage>
        <taxon>Eukaryota</taxon>
        <taxon>Metazoa</taxon>
        <taxon>Chordata</taxon>
        <taxon>Craniata</taxon>
        <taxon>Vertebrata</taxon>
        <taxon>Euteleostomi</taxon>
        <taxon>Amphibia</taxon>
        <taxon>Batrachia</taxon>
        <taxon>Caudata</taxon>
        <taxon>Salamandroidea</taxon>
        <taxon>Salamandridae</taxon>
        <taxon>Pleurodelinae</taxon>
        <taxon>Pleurodeles</taxon>
    </lineage>
</organism>
<comment type="caution">
    <text evidence="1">The sequence shown here is derived from an EMBL/GenBank/DDBJ whole genome shotgun (WGS) entry which is preliminary data.</text>
</comment>
<gene>
    <name evidence="1" type="ORF">NDU88_001508</name>
</gene>
<sequence length="94" mass="10354">MVCASSAPPVCVAPCLLSTEDAREFRTICVSRRGFQSIEGARELCATCDSETALPPRTLCVRPAHGIRKGFLYDCPIPNILVFPCPGRRFREPE</sequence>
<keyword evidence="2" id="KW-1185">Reference proteome</keyword>
<protein>
    <recommendedName>
        <fullName evidence="3">Secreted protein</fullName>
    </recommendedName>
</protein>